<dbReference type="InterPro" id="IPR012001">
    <property type="entry name" value="Thiamin_PyroP_enz_TPP-bd_dom"/>
</dbReference>
<reference evidence="8" key="1">
    <citation type="submission" date="2018-06" db="EMBL/GenBank/DDBJ databases">
        <authorList>
            <person name="Khan S.A."/>
        </authorList>
    </citation>
    <scope>NUCLEOTIDE SEQUENCE [LARGE SCALE GENOMIC DNA]</scope>
    <source>
        <strain evidence="8">DB-1506</strain>
    </source>
</reference>
<dbReference type="PANTHER" id="PTHR18968:SF13">
    <property type="entry name" value="ACETOLACTATE SYNTHASE CATALYTIC SUBUNIT, MITOCHONDRIAL"/>
    <property type="match status" value="1"/>
</dbReference>
<dbReference type="Pfam" id="PF02776">
    <property type="entry name" value="TPP_enzyme_N"/>
    <property type="match status" value="1"/>
</dbReference>
<dbReference type="SUPFAM" id="SSF52467">
    <property type="entry name" value="DHS-like NAD/FAD-binding domain"/>
    <property type="match status" value="1"/>
</dbReference>
<proteinExistence type="inferred from homology"/>
<dbReference type="RefSeq" id="WP_111471456.1">
    <property type="nucleotide sequence ID" value="NZ_QLIX01000017.1"/>
</dbReference>
<accession>A0A327M591</accession>
<gene>
    <name evidence="7" type="ORF">DOO78_19075</name>
</gene>
<comment type="caution">
    <text evidence="7">The sequence shown here is derived from an EMBL/GenBank/DDBJ whole genome shotgun (WGS) entry which is preliminary data.</text>
</comment>
<dbReference type="Pfam" id="PF00205">
    <property type="entry name" value="TPP_enzyme_M"/>
    <property type="match status" value="1"/>
</dbReference>
<evidence type="ECO:0000256" key="2">
    <source>
        <dbReference type="ARBA" id="ARBA00023052"/>
    </source>
</evidence>
<protein>
    <submittedName>
        <fullName evidence="7">Thiamine pyrophosphate-binding protein</fullName>
    </submittedName>
</protein>
<dbReference type="GO" id="GO:0000287">
    <property type="term" value="F:magnesium ion binding"/>
    <property type="evidence" value="ECO:0007669"/>
    <property type="project" value="InterPro"/>
</dbReference>
<dbReference type="Proteomes" id="UP000249065">
    <property type="component" value="Unassembled WGS sequence"/>
</dbReference>
<dbReference type="GO" id="GO:0009099">
    <property type="term" value="P:L-valine biosynthetic process"/>
    <property type="evidence" value="ECO:0007669"/>
    <property type="project" value="TreeGrafter"/>
</dbReference>
<dbReference type="PANTHER" id="PTHR18968">
    <property type="entry name" value="THIAMINE PYROPHOSPHATE ENZYMES"/>
    <property type="match status" value="1"/>
</dbReference>
<name>A0A327M591_9PROT</name>
<dbReference type="InterPro" id="IPR029035">
    <property type="entry name" value="DHS-like_NAD/FAD-binding_dom"/>
</dbReference>
<dbReference type="GO" id="GO:0030976">
    <property type="term" value="F:thiamine pyrophosphate binding"/>
    <property type="evidence" value="ECO:0007669"/>
    <property type="project" value="InterPro"/>
</dbReference>
<evidence type="ECO:0000256" key="1">
    <source>
        <dbReference type="ARBA" id="ARBA00007812"/>
    </source>
</evidence>
<dbReference type="SUPFAM" id="SSF52518">
    <property type="entry name" value="Thiamin diphosphate-binding fold (THDP-binding)"/>
    <property type="match status" value="2"/>
</dbReference>
<dbReference type="OrthoDB" id="4494979at2"/>
<evidence type="ECO:0000259" key="6">
    <source>
        <dbReference type="Pfam" id="PF02776"/>
    </source>
</evidence>
<comment type="similarity">
    <text evidence="1 3">Belongs to the TPP enzyme family.</text>
</comment>
<dbReference type="InterPro" id="IPR012000">
    <property type="entry name" value="Thiamin_PyroP_enz_cen_dom"/>
</dbReference>
<feature type="domain" description="Thiamine pyrophosphate enzyme N-terminal TPP-binding" evidence="6">
    <location>
        <begin position="7"/>
        <end position="113"/>
    </location>
</feature>
<dbReference type="CDD" id="cd07035">
    <property type="entry name" value="TPP_PYR_POX_like"/>
    <property type="match status" value="1"/>
</dbReference>
<evidence type="ECO:0000259" key="5">
    <source>
        <dbReference type="Pfam" id="PF02775"/>
    </source>
</evidence>
<feature type="domain" description="Thiamine pyrophosphate enzyme TPP-binding" evidence="5">
    <location>
        <begin position="391"/>
        <end position="537"/>
    </location>
</feature>
<evidence type="ECO:0000313" key="8">
    <source>
        <dbReference type="Proteomes" id="UP000249065"/>
    </source>
</evidence>
<sequence length="563" mass="58962">MADSAYNVGDLVAEFLARIGVTTCFGIVSVHNIPMLDGIGRRNAIRYVMARGEMGGAHMADAYARVSGRLGVMVSSTGPGAANTVPGLAEAQFAGSPVLHITGQTPTKFIDRDMGTVHDLPGQTAMLGAVCKAAFRIRSAQEALGLLTRAAALALTPPMGPVSIELPIDVQRTPIARPAALDSLVLPVPPPLPPAEAALDEAAEILARAKRPMLWLGNGAKAAGAEALALLELGFGAVSSWNGRGIIPEDHPMTLGGLQGNGSPLVQEFYRGCDAMLVVGSKLRGHETMEFALPLPQPLVQVDVDPRANGRTYPSAGFVCGDAGLAMAGLARRLRGRLQVDPGFADDFAAMKRRATAAYRETLGPYAAFPAALREVMPRDALWVRDVTISNSSWGNRIFPVYGPRDAVHPVSAAIGPGLPLGIGAAMAGIEGGKPRKTIAMVGDGGFAMNQTELWTAVQERAELVILVMNDRGYGVIKHIQGALQDGRFFYADPVGPDLQKLAAVAGLPGFKVDRAEALGEVMAQAIATPGPSLVEVDMAAIGAFPPYAPYNSMGIYAKRAAQ</sequence>
<evidence type="ECO:0000313" key="7">
    <source>
        <dbReference type="EMBL" id="RAI57484.1"/>
    </source>
</evidence>
<dbReference type="Gene3D" id="3.40.50.970">
    <property type="match status" value="2"/>
</dbReference>
<keyword evidence="8" id="KW-1185">Reference proteome</keyword>
<dbReference type="Pfam" id="PF02775">
    <property type="entry name" value="TPP_enzyme_C"/>
    <property type="match status" value="1"/>
</dbReference>
<feature type="domain" description="Thiamine pyrophosphate enzyme central" evidence="4">
    <location>
        <begin position="199"/>
        <end position="328"/>
    </location>
</feature>
<dbReference type="AlphaFoldDB" id="A0A327M591"/>
<dbReference type="GO" id="GO:0005948">
    <property type="term" value="C:acetolactate synthase complex"/>
    <property type="evidence" value="ECO:0007669"/>
    <property type="project" value="TreeGrafter"/>
</dbReference>
<dbReference type="NCBIfam" id="NF005470">
    <property type="entry name" value="PRK07064.1"/>
    <property type="match status" value="1"/>
</dbReference>
<dbReference type="Gene3D" id="3.40.50.1220">
    <property type="entry name" value="TPP-binding domain"/>
    <property type="match status" value="1"/>
</dbReference>
<dbReference type="GO" id="GO:0009097">
    <property type="term" value="P:isoleucine biosynthetic process"/>
    <property type="evidence" value="ECO:0007669"/>
    <property type="project" value="TreeGrafter"/>
</dbReference>
<dbReference type="InterPro" id="IPR029061">
    <property type="entry name" value="THDP-binding"/>
</dbReference>
<dbReference type="GO" id="GO:0050660">
    <property type="term" value="F:flavin adenine dinucleotide binding"/>
    <property type="evidence" value="ECO:0007669"/>
    <property type="project" value="TreeGrafter"/>
</dbReference>
<dbReference type="EMBL" id="QLIX01000017">
    <property type="protein sequence ID" value="RAI57484.1"/>
    <property type="molecule type" value="Genomic_DNA"/>
</dbReference>
<evidence type="ECO:0000256" key="3">
    <source>
        <dbReference type="RuleBase" id="RU362132"/>
    </source>
</evidence>
<dbReference type="InterPro" id="IPR011766">
    <property type="entry name" value="TPP_enzyme_TPP-bd"/>
</dbReference>
<dbReference type="GO" id="GO:0003984">
    <property type="term" value="F:acetolactate synthase activity"/>
    <property type="evidence" value="ECO:0007669"/>
    <property type="project" value="TreeGrafter"/>
</dbReference>
<evidence type="ECO:0000259" key="4">
    <source>
        <dbReference type="Pfam" id="PF00205"/>
    </source>
</evidence>
<keyword evidence="2 3" id="KW-0786">Thiamine pyrophosphate</keyword>
<dbReference type="InterPro" id="IPR045229">
    <property type="entry name" value="TPP_enz"/>
</dbReference>
<dbReference type="CDD" id="cd00568">
    <property type="entry name" value="TPP_enzymes"/>
    <property type="match status" value="1"/>
</dbReference>
<organism evidence="7 8">
    <name type="scientific">Roseicella frigidaeris</name>
    <dbReference type="NCBI Taxonomy" id="2230885"/>
    <lineage>
        <taxon>Bacteria</taxon>
        <taxon>Pseudomonadati</taxon>
        <taxon>Pseudomonadota</taxon>
        <taxon>Alphaproteobacteria</taxon>
        <taxon>Acetobacterales</taxon>
        <taxon>Roseomonadaceae</taxon>
        <taxon>Roseicella</taxon>
    </lineage>
</organism>